<evidence type="ECO:0000256" key="3">
    <source>
        <dbReference type="ARBA" id="ARBA00022737"/>
    </source>
</evidence>
<dbReference type="Pfam" id="PF00132">
    <property type="entry name" value="Hexapep"/>
    <property type="match status" value="1"/>
</dbReference>
<proteinExistence type="inferred from homology"/>
<gene>
    <name evidence="6" type="ORF">E2L05_11370</name>
</gene>
<dbReference type="GO" id="GO:0016746">
    <property type="term" value="F:acyltransferase activity"/>
    <property type="evidence" value="ECO:0007669"/>
    <property type="project" value="UniProtKB-KW"/>
</dbReference>
<dbReference type="InterPro" id="IPR011004">
    <property type="entry name" value="Trimer_LpxA-like_sf"/>
</dbReference>
<evidence type="ECO:0000256" key="5">
    <source>
        <dbReference type="ARBA" id="ARBA00023315"/>
    </source>
</evidence>
<dbReference type="PROSITE" id="PS00101">
    <property type="entry name" value="HEXAPEP_TRANSFERASES"/>
    <property type="match status" value="1"/>
</dbReference>
<dbReference type="InterPro" id="IPR018357">
    <property type="entry name" value="Hexapep_transf_CS"/>
</dbReference>
<dbReference type="SUPFAM" id="SSF51161">
    <property type="entry name" value="Trimeric LpxA-like enzymes"/>
    <property type="match status" value="1"/>
</dbReference>
<keyword evidence="4" id="KW-0046">Antibiotic resistance</keyword>
<name>A0A4R6AXP5_9RHOB</name>
<keyword evidence="7" id="KW-1185">Reference proteome</keyword>
<comment type="caution">
    <text evidence="6">The sequence shown here is derived from an EMBL/GenBank/DDBJ whole genome shotgun (WGS) entry which is preliminary data.</text>
</comment>
<dbReference type="PANTHER" id="PTHR43300">
    <property type="entry name" value="ACETYLTRANSFERASE"/>
    <property type="match status" value="1"/>
</dbReference>
<dbReference type="InterPro" id="IPR050179">
    <property type="entry name" value="Trans_hexapeptide_repeat"/>
</dbReference>
<evidence type="ECO:0000256" key="2">
    <source>
        <dbReference type="ARBA" id="ARBA00022679"/>
    </source>
</evidence>
<dbReference type="CDD" id="cd03349">
    <property type="entry name" value="LbH_XAT"/>
    <property type="match status" value="1"/>
</dbReference>
<comment type="similarity">
    <text evidence="1">Belongs to the transferase hexapeptide repeat family.</text>
</comment>
<dbReference type="EMBL" id="SMZO01000023">
    <property type="protein sequence ID" value="TDL87126.1"/>
    <property type="molecule type" value="Genomic_DNA"/>
</dbReference>
<keyword evidence="3" id="KW-0677">Repeat</keyword>
<dbReference type="RefSeq" id="WP_133343033.1">
    <property type="nucleotide sequence ID" value="NZ_SMZO01000023.1"/>
</dbReference>
<reference evidence="6 7" key="1">
    <citation type="submission" date="2019-03" db="EMBL/GenBank/DDBJ databases">
        <title>Rhodobacteraceae bacterium SM1902, a new member of the family Rhodobacteraceae isolated from Yantai.</title>
        <authorList>
            <person name="Sun Y."/>
        </authorList>
    </citation>
    <scope>NUCLEOTIDE SEQUENCE [LARGE SCALE GENOMIC DNA]</scope>
    <source>
        <strain evidence="6 7">SM1902</strain>
    </source>
</reference>
<dbReference type="PANTHER" id="PTHR43300:SF11">
    <property type="entry name" value="ACETYLTRANSFERASE RV3034C-RELATED"/>
    <property type="match status" value="1"/>
</dbReference>
<evidence type="ECO:0000313" key="6">
    <source>
        <dbReference type="EMBL" id="TDL87126.1"/>
    </source>
</evidence>
<dbReference type="GO" id="GO:0046677">
    <property type="term" value="P:response to antibiotic"/>
    <property type="evidence" value="ECO:0007669"/>
    <property type="project" value="UniProtKB-KW"/>
</dbReference>
<evidence type="ECO:0000256" key="1">
    <source>
        <dbReference type="ARBA" id="ARBA00007274"/>
    </source>
</evidence>
<dbReference type="OrthoDB" id="9815592at2"/>
<organism evidence="6 7">
    <name type="scientific">Meridianimarinicoccus aquatilis</name>
    <dbReference type="NCBI Taxonomy" id="2552766"/>
    <lineage>
        <taxon>Bacteria</taxon>
        <taxon>Pseudomonadati</taxon>
        <taxon>Pseudomonadota</taxon>
        <taxon>Alphaproteobacteria</taxon>
        <taxon>Rhodobacterales</taxon>
        <taxon>Paracoccaceae</taxon>
        <taxon>Meridianimarinicoccus</taxon>
    </lineage>
</organism>
<dbReference type="AlphaFoldDB" id="A0A4R6AXP5"/>
<protein>
    <submittedName>
        <fullName evidence="6">CatB-related O-acetyltransferase</fullName>
    </submittedName>
</protein>
<accession>A0A4R6AXP5</accession>
<sequence>MIGPDPNTLHPLSATDQIVFLKPLAEGRPNVTVGDYSYYDDPVDASAFFDTNVRYHFDFVGDRLTIGPFCAIGRGTTIIMNGATHAMGGVSTFPFNIFGNGWEVGFDPATWAAENRGDTVIGADVWIGTEATLMPGVTIGPGAIIAARAVITQDVPPYSVAAGNPARIVRSRFDDATVARLLSLAWWDWPRDKLMRNINAVRGADITALESAT</sequence>
<dbReference type="InterPro" id="IPR001451">
    <property type="entry name" value="Hexapep"/>
</dbReference>
<evidence type="ECO:0000256" key="4">
    <source>
        <dbReference type="ARBA" id="ARBA00023251"/>
    </source>
</evidence>
<keyword evidence="2 6" id="KW-0808">Transferase</keyword>
<evidence type="ECO:0000313" key="7">
    <source>
        <dbReference type="Proteomes" id="UP000294562"/>
    </source>
</evidence>
<keyword evidence="5" id="KW-0012">Acyltransferase</keyword>
<dbReference type="FunFam" id="2.160.10.10:FF:000037">
    <property type="entry name" value="Streptogramin A acetyltransferase"/>
    <property type="match status" value="1"/>
</dbReference>
<dbReference type="Gene3D" id="2.160.10.10">
    <property type="entry name" value="Hexapeptide repeat proteins"/>
    <property type="match status" value="1"/>
</dbReference>
<dbReference type="Proteomes" id="UP000294562">
    <property type="component" value="Unassembled WGS sequence"/>
</dbReference>